<name>A0A830HFR9_9CHLO</name>
<keyword evidence="1" id="KW-0732">Signal</keyword>
<protein>
    <submittedName>
        <fullName evidence="2">Uncharacterized protein</fullName>
    </submittedName>
</protein>
<comment type="caution">
    <text evidence="2">The sequence shown here is derived from an EMBL/GenBank/DDBJ whole genome shotgun (WGS) entry which is preliminary data.</text>
</comment>
<gene>
    <name evidence="2" type="ORF">PPROV_000468100</name>
</gene>
<evidence type="ECO:0000256" key="1">
    <source>
        <dbReference type="SAM" id="SignalP"/>
    </source>
</evidence>
<organism evidence="2 3">
    <name type="scientific">Pycnococcus provasolii</name>
    <dbReference type="NCBI Taxonomy" id="41880"/>
    <lineage>
        <taxon>Eukaryota</taxon>
        <taxon>Viridiplantae</taxon>
        <taxon>Chlorophyta</taxon>
        <taxon>Pseudoscourfieldiophyceae</taxon>
        <taxon>Pseudoscourfieldiales</taxon>
        <taxon>Pycnococcaceae</taxon>
        <taxon>Pycnococcus</taxon>
    </lineage>
</organism>
<dbReference type="AlphaFoldDB" id="A0A830HFR9"/>
<evidence type="ECO:0000313" key="3">
    <source>
        <dbReference type="Proteomes" id="UP000660262"/>
    </source>
</evidence>
<dbReference type="EMBL" id="BNJQ01000011">
    <property type="protein sequence ID" value="GHP05934.1"/>
    <property type="molecule type" value="Genomic_DNA"/>
</dbReference>
<reference evidence="2" key="1">
    <citation type="submission" date="2020-10" db="EMBL/GenBank/DDBJ databases">
        <title>Unveiling of a novel bifunctional photoreceptor, Dualchrome1, isolated from a cosmopolitan green alga.</title>
        <authorList>
            <person name="Suzuki S."/>
            <person name="Kawachi M."/>
        </authorList>
    </citation>
    <scope>NUCLEOTIDE SEQUENCE</scope>
    <source>
        <strain evidence="2">NIES 2893</strain>
    </source>
</reference>
<feature type="signal peptide" evidence="1">
    <location>
        <begin position="1"/>
        <end position="25"/>
    </location>
</feature>
<dbReference type="Proteomes" id="UP000660262">
    <property type="component" value="Unassembled WGS sequence"/>
</dbReference>
<feature type="chain" id="PRO_5032874665" evidence="1">
    <location>
        <begin position="26"/>
        <end position="202"/>
    </location>
</feature>
<accession>A0A830HFR9</accession>
<proteinExistence type="predicted"/>
<evidence type="ECO:0000313" key="2">
    <source>
        <dbReference type="EMBL" id="GHP05934.1"/>
    </source>
</evidence>
<keyword evidence="3" id="KW-1185">Reference proteome</keyword>
<sequence length="202" mass="23219">MAAMTSWVSFLRSSMSLSLSMSMSAEWWQSYPSSGSVSGMMTPWSLPNKTHTNRNSRHQHQHLQQPNTALDLLKDRLAAHRRTTDSLLSDLIPSIVFAVPKKKISKRRGRVRRNPWQKGPGLPTTIYKDPVSGAVYQPGTIGDIRKQLKQRNRDGQVGPIDYGLDKWRPATRRPGRIPARWGKGWKRHPEYDPWIERDRLDL</sequence>